<keyword evidence="9" id="KW-0812">Transmembrane</keyword>
<dbReference type="InterPro" id="IPR046936">
    <property type="entry name" value="BIM1-like"/>
</dbReference>
<dbReference type="PANTHER" id="PTHR34992:SF5">
    <property type="entry name" value="ANCHORED PROTEIN, PUTATIVE (AFU_ORTHOLOGUE AFUA_6G02800)-RELATED"/>
    <property type="match status" value="1"/>
</dbReference>
<dbReference type="PANTHER" id="PTHR34992">
    <property type="entry name" value="HYPHAL ANASTAMOSIS-7 PROTEIN"/>
    <property type="match status" value="1"/>
</dbReference>
<name>A0ABP0C4Y5_9PEZI</name>
<dbReference type="Pfam" id="PF20238">
    <property type="entry name" value="BIM1-like_dom"/>
    <property type="match status" value="1"/>
</dbReference>
<proteinExistence type="predicted"/>
<evidence type="ECO:0000256" key="5">
    <source>
        <dbReference type="ARBA" id="ARBA00023136"/>
    </source>
</evidence>
<feature type="signal peptide" evidence="10">
    <location>
        <begin position="1"/>
        <end position="21"/>
    </location>
</feature>
<accession>A0ABP0C4Y5</accession>
<keyword evidence="2" id="KW-1003">Cell membrane</keyword>
<evidence type="ECO:0000256" key="10">
    <source>
        <dbReference type="SAM" id="SignalP"/>
    </source>
</evidence>
<protein>
    <recommendedName>
        <fullName evidence="11">Copper acquisition factor BIM1-like domain-containing protein</fullName>
    </recommendedName>
</protein>
<feature type="domain" description="Copper acquisition factor BIM1-like" evidence="11">
    <location>
        <begin position="32"/>
        <end position="179"/>
    </location>
</feature>
<evidence type="ECO:0000256" key="1">
    <source>
        <dbReference type="ARBA" id="ARBA00004609"/>
    </source>
</evidence>
<evidence type="ECO:0000256" key="7">
    <source>
        <dbReference type="ARBA" id="ARBA00023288"/>
    </source>
</evidence>
<evidence type="ECO:0000256" key="3">
    <source>
        <dbReference type="ARBA" id="ARBA00022622"/>
    </source>
</evidence>
<keyword evidence="4 10" id="KW-0732">Signal</keyword>
<keyword evidence="13" id="KW-1185">Reference proteome</keyword>
<dbReference type="EMBL" id="CAWUHC010000062">
    <property type="protein sequence ID" value="CAK7226916.1"/>
    <property type="molecule type" value="Genomic_DNA"/>
</dbReference>
<feature type="region of interest" description="Disordered" evidence="8">
    <location>
        <begin position="184"/>
        <end position="239"/>
    </location>
</feature>
<keyword evidence="6" id="KW-0325">Glycoprotein</keyword>
<evidence type="ECO:0000256" key="9">
    <source>
        <dbReference type="SAM" id="Phobius"/>
    </source>
</evidence>
<feature type="transmembrane region" description="Helical" evidence="9">
    <location>
        <begin position="243"/>
        <end position="265"/>
    </location>
</feature>
<dbReference type="CDD" id="cd21176">
    <property type="entry name" value="LPMO_auxiliary-like"/>
    <property type="match status" value="1"/>
</dbReference>
<evidence type="ECO:0000313" key="12">
    <source>
        <dbReference type="EMBL" id="CAK7226916.1"/>
    </source>
</evidence>
<dbReference type="Proteomes" id="UP001642406">
    <property type="component" value="Unassembled WGS sequence"/>
</dbReference>
<feature type="compositionally biased region" description="Low complexity" evidence="8">
    <location>
        <begin position="187"/>
        <end position="235"/>
    </location>
</feature>
<feature type="chain" id="PRO_5046609718" description="Copper acquisition factor BIM1-like domain-containing protein" evidence="10">
    <location>
        <begin position="22"/>
        <end position="299"/>
    </location>
</feature>
<keyword evidence="3" id="KW-0336">GPI-anchor</keyword>
<evidence type="ECO:0000256" key="6">
    <source>
        <dbReference type="ARBA" id="ARBA00023180"/>
    </source>
</evidence>
<keyword evidence="7" id="KW-0449">Lipoprotein</keyword>
<organism evidence="12 13">
    <name type="scientific">Sporothrix bragantina</name>
    <dbReference type="NCBI Taxonomy" id="671064"/>
    <lineage>
        <taxon>Eukaryota</taxon>
        <taxon>Fungi</taxon>
        <taxon>Dikarya</taxon>
        <taxon>Ascomycota</taxon>
        <taxon>Pezizomycotina</taxon>
        <taxon>Sordariomycetes</taxon>
        <taxon>Sordariomycetidae</taxon>
        <taxon>Ophiostomatales</taxon>
        <taxon>Ophiostomataceae</taxon>
        <taxon>Sporothrix</taxon>
    </lineage>
</organism>
<evidence type="ECO:0000259" key="11">
    <source>
        <dbReference type="Pfam" id="PF20238"/>
    </source>
</evidence>
<evidence type="ECO:0000256" key="8">
    <source>
        <dbReference type="SAM" id="MobiDB-lite"/>
    </source>
</evidence>
<keyword evidence="5 9" id="KW-0472">Membrane</keyword>
<evidence type="ECO:0000313" key="13">
    <source>
        <dbReference type="Proteomes" id="UP001642406"/>
    </source>
</evidence>
<keyword evidence="9" id="KW-1133">Transmembrane helix</keyword>
<gene>
    <name evidence="12" type="ORF">SBRCBS47491_006390</name>
</gene>
<comment type="caution">
    <text evidence="12">The sequence shown here is derived from an EMBL/GenBank/DDBJ whole genome shotgun (WGS) entry which is preliminary data.</text>
</comment>
<dbReference type="InterPro" id="IPR046530">
    <property type="entry name" value="BIM1-like_dom"/>
</dbReference>
<evidence type="ECO:0000256" key="2">
    <source>
        <dbReference type="ARBA" id="ARBA00022475"/>
    </source>
</evidence>
<comment type="subcellular location">
    <subcellularLocation>
        <location evidence="1">Cell membrane</location>
        <topology evidence="1">Lipid-anchor</topology>
        <topology evidence="1">GPI-anchor</topology>
    </subcellularLocation>
</comment>
<sequence length="299" mass="30989">MRFSSVLAATASLAMAGVANAAHGDGDEGTIMGPVAFLWPENREWDAGTDNIGPCGSSEGVTDRTLFPLTQGSVALSIADEAYKVAFYMAYDNDPTSQSDFDEQVVNNVTEIAPGHQCYKIDEIPRSVKAGTNATIQLQYWAVYEGENNNQNETFYACADITFVDADDFTGQIPCFNVTASDFDSEGSSTTTAAGTTATKASGATTTAAAGAGQTTAASSSDSSSDSTTSSSKSGGLSGGAKAGIAVGSIAGAAIIVALGFFIYARKRRTGYLERRRASKINAPIPLNKRNPESINSAA</sequence>
<evidence type="ECO:0000256" key="4">
    <source>
        <dbReference type="ARBA" id="ARBA00022729"/>
    </source>
</evidence>
<reference evidence="12 13" key="1">
    <citation type="submission" date="2024-01" db="EMBL/GenBank/DDBJ databases">
        <authorList>
            <person name="Allen C."/>
            <person name="Tagirdzhanova G."/>
        </authorList>
    </citation>
    <scope>NUCLEOTIDE SEQUENCE [LARGE SCALE GENOMIC DNA]</scope>
</reference>